<dbReference type="OrthoDB" id="9170669at2759"/>
<accession>A0A3M0L4F6</accession>
<protein>
    <recommendedName>
        <fullName evidence="3">Reverse transcriptase domain-containing protein</fullName>
    </recommendedName>
</protein>
<reference evidence="1 2" key="1">
    <citation type="submission" date="2018-07" db="EMBL/GenBank/DDBJ databases">
        <title>A high quality draft genome assembly of the barn swallow (H. rustica rustica).</title>
        <authorList>
            <person name="Formenti G."/>
            <person name="Chiara M."/>
            <person name="Poveda L."/>
            <person name="Francoijs K.-J."/>
            <person name="Bonisoli-Alquati A."/>
            <person name="Canova L."/>
            <person name="Gianfranceschi L."/>
            <person name="Horner D.S."/>
            <person name="Saino N."/>
        </authorList>
    </citation>
    <scope>NUCLEOTIDE SEQUENCE [LARGE SCALE GENOMIC DNA]</scope>
    <source>
        <strain evidence="1">Chelidonia</strain>
        <tissue evidence="1">Blood</tissue>
    </source>
</reference>
<sequence length="116" mass="13258">MLRHMEDKELIWDSQHSFTKGKSCLTNLVAFYDGVTTSVDKGKATDVIYLDFYKGIECTLSKFANDTKLSGAVDTPSGWDAIQRDLDKLEKWAHENLMRFNRTKCKVLHLDQDNPG</sequence>
<evidence type="ECO:0008006" key="3">
    <source>
        <dbReference type="Google" id="ProtNLM"/>
    </source>
</evidence>
<dbReference type="STRING" id="333673.A0A3M0L4F6"/>
<name>A0A3M0L4F6_HIRRU</name>
<dbReference type="Proteomes" id="UP000269221">
    <property type="component" value="Unassembled WGS sequence"/>
</dbReference>
<evidence type="ECO:0000313" key="1">
    <source>
        <dbReference type="EMBL" id="RMC20143.1"/>
    </source>
</evidence>
<evidence type="ECO:0000313" key="2">
    <source>
        <dbReference type="Proteomes" id="UP000269221"/>
    </source>
</evidence>
<proteinExistence type="predicted"/>
<comment type="caution">
    <text evidence="1">The sequence shown here is derived from an EMBL/GenBank/DDBJ whole genome shotgun (WGS) entry which is preliminary data.</text>
</comment>
<dbReference type="PANTHER" id="PTHR33332">
    <property type="entry name" value="REVERSE TRANSCRIPTASE DOMAIN-CONTAINING PROTEIN"/>
    <property type="match status" value="1"/>
</dbReference>
<dbReference type="AlphaFoldDB" id="A0A3M0L4F6"/>
<dbReference type="EMBL" id="QRBI01000093">
    <property type="protein sequence ID" value="RMC20143.1"/>
    <property type="molecule type" value="Genomic_DNA"/>
</dbReference>
<organism evidence="1 2">
    <name type="scientific">Hirundo rustica rustica</name>
    <dbReference type="NCBI Taxonomy" id="333673"/>
    <lineage>
        <taxon>Eukaryota</taxon>
        <taxon>Metazoa</taxon>
        <taxon>Chordata</taxon>
        <taxon>Craniata</taxon>
        <taxon>Vertebrata</taxon>
        <taxon>Euteleostomi</taxon>
        <taxon>Archelosauria</taxon>
        <taxon>Archosauria</taxon>
        <taxon>Dinosauria</taxon>
        <taxon>Saurischia</taxon>
        <taxon>Theropoda</taxon>
        <taxon>Coelurosauria</taxon>
        <taxon>Aves</taxon>
        <taxon>Neognathae</taxon>
        <taxon>Neoaves</taxon>
        <taxon>Telluraves</taxon>
        <taxon>Australaves</taxon>
        <taxon>Passeriformes</taxon>
        <taxon>Sylvioidea</taxon>
        <taxon>Hirundinidae</taxon>
        <taxon>Hirundo</taxon>
    </lineage>
</organism>
<keyword evidence="2" id="KW-1185">Reference proteome</keyword>
<gene>
    <name evidence="1" type="ORF">DUI87_00989</name>
</gene>